<evidence type="ECO:0000256" key="6">
    <source>
        <dbReference type="ARBA" id="ARBA00023004"/>
    </source>
</evidence>
<feature type="domain" description="Rieske" evidence="10">
    <location>
        <begin position="4"/>
        <end position="117"/>
    </location>
</feature>
<dbReference type="InterPro" id="IPR054716">
    <property type="entry name" value="Sol_Rieske_ferrdox_dom"/>
</dbReference>
<dbReference type="InterPro" id="IPR017941">
    <property type="entry name" value="Rieske_2Fe-2S"/>
</dbReference>
<keyword evidence="7" id="KW-0411">Iron-sulfur</keyword>
<dbReference type="Pfam" id="PF22543">
    <property type="entry name" value="Rieske_4"/>
    <property type="match status" value="1"/>
</dbReference>
<dbReference type="PANTHER" id="PTHR21496">
    <property type="entry name" value="FERREDOXIN-RELATED"/>
    <property type="match status" value="1"/>
</dbReference>
<evidence type="ECO:0000256" key="5">
    <source>
        <dbReference type="ARBA" id="ARBA00022990"/>
    </source>
</evidence>
<protein>
    <recommendedName>
        <fullName evidence="9 10">Rieske domain-containing protein</fullName>
    </recommendedName>
</protein>
<evidence type="ECO:0000259" key="10">
    <source>
        <dbReference type="PROSITE" id="PS51296"/>
    </source>
</evidence>
<dbReference type="EMBL" id="JAZGQO010000008">
    <property type="protein sequence ID" value="KAK6178869.1"/>
    <property type="molecule type" value="Genomic_DNA"/>
</dbReference>
<dbReference type="Gene3D" id="2.102.10.10">
    <property type="entry name" value="Rieske [2Fe-2S] iron-sulphur domain"/>
    <property type="match status" value="1"/>
</dbReference>
<proteinExistence type="predicted"/>
<sequence>MEKILVCEISEVIATGRKQVTVNDRNIFIIYDNGEFFALDSYCYHAGGPLHIGEIEEYGGKKCITCPWHRYKICIANGEGLYESINPFDLSKPPEIKSKGVKQRIHRVTTENGKVYVELSTKDSVDSDNYNDKDSREKLQLV</sequence>
<evidence type="ECO:0000256" key="4">
    <source>
        <dbReference type="ARBA" id="ARBA00022737"/>
    </source>
</evidence>
<comment type="caution">
    <text evidence="11">The sequence shown here is derived from an EMBL/GenBank/DDBJ whole genome shotgun (WGS) entry which is preliminary data.</text>
</comment>
<keyword evidence="12" id="KW-1185">Reference proteome</keyword>
<organism evidence="11 12">
    <name type="scientific">Patella caerulea</name>
    <name type="common">Rayed Mediterranean limpet</name>
    <dbReference type="NCBI Taxonomy" id="87958"/>
    <lineage>
        <taxon>Eukaryota</taxon>
        <taxon>Metazoa</taxon>
        <taxon>Spiralia</taxon>
        <taxon>Lophotrochozoa</taxon>
        <taxon>Mollusca</taxon>
        <taxon>Gastropoda</taxon>
        <taxon>Patellogastropoda</taxon>
        <taxon>Patelloidea</taxon>
        <taxon>Patellidae</taxon>
        <taxon>Patella</taxon>
    </lineage>
</organism>
<dbReference type="InterPro" id="IPR036922">
    <property type="entry name" value="Rieske_2Fe-2S_sf"/>
</dbReference>
<accession>A0AAN8JNE0</accession>
<dbReference type="SUPFAM" id="SSF50022">
    <property type="entry name" value="ISP domain"/>
    <property type="match status" value="1"/>
</dbReference>
<evidence type="ECO:0000256" key="3">
    <source>
        <dbReference type="ARBA" id="ARBA00022723"/>
    </source>
</evidence>
<evidence type="ECO:0000256" key="2">
    <source>
        <dbReference type="ARBA" id="ARBA00022714"/>
    </source>
</evidence>
<evidence type="ECO:0000256" key="9">
    <source>
        <dbReference type="ARBA" id="ARBA00071952"/>
    </source>
</evidence>
<dbReference type="GO" id="GO:0051537">
    <property type="term" value="F:2 iron, 2 sulfur cluster binding"/>
    <property type="evidence" value="ECO:0007669"/>
    <property type="project" value="UniProtKB-KW"/>
</dbReference>
<keyword evidence="3" id="KW-0479">Metal-binding</keyword>
<gene>
    <name evidence="11" type="ORF">SNE40_011356</name>
</gene>
<evidence type="ECO:0000313" key="12">
    <source>
        <dbReference type="Proteomes" id="UP001347796"/>
    </source>
</evidence>
<keyword evidence="5" id="KW-0007">Acetylation</keyword>
<dbReference type="Proteomes" id="UP001347796">
    <property type="component" value="Unassembled WGS sequence"/>
</dbReference>
<evidence type="ECO:0000256" key="1">
    <source>
        <dbReference type="ARBA" id="ARBA00022553"/>
    </source>
</evidence>
<evidence type="ECO:0000256" key="8">
    <source>
        <dbReference type="ARBA" id="ARBA00034078"/>
    </source>
</evidence>
<reference evidence="11 12" key="1">
    <citation type="submission" date="2024-01" db="EMBL/GenBank/DDBJ databases">
        <title>The genome of the rayed Mediterranean limpet Patella caerulea (Linnaeus, 1758).</title>
        <authorList>
            <person name="Anh-Thu Weber A."/>
            <person name="Halstead-Nussloch G."/>
        </authorList>
    </citation>
    <scope>NUCLEOTIDE SEQUENCE [LARGE SCALE GENOMIC DNA]</scope>
    <source>
        <strain evidence="11">AATW-2023a</strain>
        <tissue evidence="11">Whole specimen</tissue>
    </source>
</reference>
<keyword evidence="4" id="KW-0677">Repeat</keyword>
<dbReference type="FunFam" id="2.102.10.10:FF:000009">
    <property type="entry name" value="Rieske Fe-S domain containing"/>
    <property type="match status" value="1"/>
</dbReference>
<keyword evidence="1" id="KW-0597">Phosphoprotein</keyword>
<evidence type="ECO:0000313" key="11">
    <source>
        <dbReference type="EMBL" id="KAK6178869.1"/>
    </source>
</evidence>
<name>A0AAN8JNE0_PATCE</name>
<dbReference type="CDD" id="cd03467">
    <property type="entry name" value="Rieske"/>
    <property type="match status" value="1"/>
</dbReference>
<keyword evidence="6" id="KW-0408">Iron</keyword>
<dbReference type="GO" id="GO:0046872">
    <property type="term" value="F:metal ion binding"/>
    <property type="evidence" value="ECO:0007669"/>
    <property type="project" value="UniProtKB-KW"/>
</dbReference>
<dbReference type="PROSITE" id="PS51296">
    <property type="entry name" value="RIESKE"/>
    <property type="match status" value="1"/>
</dbReference>
<keyword evidence="2" id="KW-0001">2Fe-2S</keyword>
<evidence type="ECO:0000256" key="7">
    <source>
        <dbReference type="ARBA" id="ARBA00023014"/>
    </source>
</evidence>
<dbReference type="AlphaFoldDB" id="A0AAN8JNE0"/>
<comment type="cofactor">
    <cofactor evidence="8">
        <name>[2Fe-2S] cluster</name>
        <dbReference type="ChEBI" id="CHEBI:190135"/>
    </cofactor>
</comment>
<dbReference type="PANTHER" id="PTHR21496:SF0">
    <property type="entry name" value="RIESKE DOMAIN-CONTAINING PROTEIN"/>
    <property type="match status" value="1"/>
</dbReference>